<comment type="caution">
    <text evidence="1">The sequence shown here is derived from an EMBL/GenBank/DDBJ whole genome shotgun (WGS) entry which is preliminary data.</text>
</comment>
<dbReference type="Proteomes" id="UP001157911">
    <property type="component" value="Unassembled WGS sequence"/>
</dbReference>
<dbReference type="EMBL" id="FXUB01000001">
    <property type="protein sequence ID" value="SMP02251.1"/>
    <property type="molecule type" value="Genomic_DNA"/>
</dbReference>
<organism evidence="1 2">
    <name type="scientific">Desulfurobacterium pacificum</name>
    <dbReference type="NCBI Taxonomy" id="240166"/>
    <lineage>
        <taxon>Bacteria</taxon>
        <taxon>Pseudomonadati</taxon>
        <taxon>Aquificota</taxon>
        <taxon>Aquificia</taxon>
        <taxon>Desulfurobacteriales</taxon>
        <taxon>Desulfurobacteriaceae</taxon>
        <taxon>Desulfurobacterium</taxon>
    </lineage>
</organism>
<sequence>MGNNNIGKIEEPSLYSEKLSQQKINRLDEISIFHEFKKQLLEKEGLLILEYEKLEENGKSKPDFKCKIKGKGTVFVEVTQVFSADDKTISKNKLYEELETKVEKTIRQEGLSNMYILINPNYYFKVEKRKKFLEKFTLEITKFLKQYINNANFKKSLVIKLEEIEPLSQVLSFAEQITIWKNHCLKVEINKWISDPEQLARRIEKAIQKKENKNYKENPLWLVIRIDDNITNTKVLKDLLLKGKTKANNRFDRIYIQLSYCPATENYTLFRLI</sequence>
<name>A0ABY1N7Q1_9BACT</name>
<protein>
    <submittedName>
        <fullName evidence="1">Uncharacterized protein</fullName>
    </submittedName>
</protein>
<proteinExistence type="predicted"/>
<reference evidence="1 2" key="1">
    <citation type="submission" date="2017-05" db="EMBL/GenBank/DDBJ databases">
        <authorList>
            <person name="Varghese N."/>
            <person name="Submissions S."/>
        </authorList>
    </citation>
    <scope>NUCLEOTIDE SEQUENCE [LARGE SCALE GENOMIC DNA]</scope>
    <source>
        <strain evidence="1 2">DSM 15522</strain>
    </source>
</reference>
<keyword evidence="2" id="KW-1185">Reference proteome</keyword>
<gene>
    <name evidence="1" type="ORF">SAMN06265339_0035</name>
</gene>
<evidence type="ECO:0000313" key="1">
    <source>
        <dbReference type="EMBL" id="SMP02251.1"/>
    </source>
</evidence>
<evidence type="ECO:0000313" key="2">
    <source>
        <dbReference type="Proteomes" id="UP001157911"/>
    </source>
</evidence>
<accession>A0ABY1N7Q1</accession>
<dbReference type="RefSeq" id="WP_283399549.1">
    <property type="nucleotide sequence ID" value="NZ_FXUB01000001.1"/>
</dbReference>